<comment type="caution">
    <text evidence="8">The sequence shown here is derived from an EMBL/GenBank/DDBJ whole genome shotgun (WGS) entry which is preliminary data.</text>
</comment>
<dbReference type="GO" id="GO:0005634">
    <property type="term" value="C:nucleus"/>
    <property type="evidence" value="ECO:0007669"/>
    <property type="project" value="UniProtKB-ARBA"/>
</dbReference>
<keyword evidence="3 5" id="KW-0863">Zinc-finger</keyword>
<evidence type="ECO:0000313" key="8">
    <source>
        <dbReference type="EMBL" id="GME70808.1"/>
    </source>
</evidence>
<evidence type="ECO:0000256" key="3">
    <source>
        <dbReference type="ARBA" id="ARBA00022771"/>
    </source>
</evidence>
<keyword evidence="2" id="KW-0677">Repeat</keyword>
<dbReference type="AlphaFoldDB" id="A0A9W6T0S1"/>
<protein>
    <submittedName>
        <fullName evidence="8">Unnamed protein product</fullName>
    </submittedName>
</protein>
<dbReference type="Proteomes" id="UP001165120">
    <property type="component" value="Unassembled WGS sequence"/>
</dbReference>
<dbReference type="GO" id="GO:0000981">
    <property type="term" value="F:DNA-binding transcription factor activity, RNA polymerase II-specific"/>
    <property type="evidence" value="ECO:0007669"/>
    <property type="project" value="UniProtKB-ARBA"/>
</dbReference>
<evidence type="ECO:0000256" key="6">
    <source>
        <dbReference type="SAM" id="MobiDB-lite"/>
    </source>
</evidence>
<dbReference type="SMART" id="SM00355">
    <property type="entry name" value="ZnF_C2H2"/>
    <property type="match status" value="3"/>
</dbReference>
<gene>
    <name evidence="8" type="ORF">Cboi02_000296700</name>
</gene>
<feature type="region of interest" description="Disordered" evidence="6">
    <location>
        <begin position="1"/>
        <end position="81"/>
    </location>
</feature>
<evidence type="ECO:0000259" key="7">
    <source>
        <dbReference type="PROSITE" id="PS50157"/>
    </source>
</evidence>
<dbReference type="GO" id="GO:0008270">
    <property type="term" value="F:zinc ion binding"/>
    <property type="evidence" value="ECO:0007669"/>
    <property type="project" value="UniProtKB-KW"/>
</dbReference>
<evidence type="ECO:0000256" key="1">
    <source>
        <dbReference type="ARBA" id="ARBA00022723"/>
    </source>
</evidence>
<keyword evidence="4" id="KW-0862">Zinc</keyword>
<dbReference type="InterPro" id="IPR056436">
    <property type="entry name" value="Znf-C2H2_ZIC1-5/GLI1-3-like"/>
</dbReference>
<feature type="region of interest" description="Disordered" evidence="6">
    <location>
        <begin position="135"/>
        <end position="166"/>
    </location>
</feature>
<dbReference type="InterPro" id="IPR013087">
    <property type="entry name" value="Znf_C2H2_type"/>
</dbReference>
<reference evidence="8" key="1">
    <citation type="submission" date="2023-04" db="EMBL/GenBank/DDBJ databases">
        <title>Candida boidinii NBRC 10035.</title>
        <authorList>
            <person name="Ichikawa N."/>
            <person name="Sato H."/>
            <person name="Tonouchi N."/>
        </authorList>
    </citation>
    <scope>NUCLEOTIDE SEQUENCE</scope>
    <source>
        <strain evidence="8">NBRC 10035</strain>
    </source>
</reference>
<sequence>MEMDTDTAEPQHPEQQQANEKQSHKNPEKQEVDSTNTTETADDTQTTNTNTNTTITATLTAPETAPETAPATTAAPLTNSTTATSVANSYNDAGEDDDFLLDSDLERMEADGALDYQIKHQQALLKQAAEAEAGTPLANDGSTLSATVTPTATPTPTSGKKHGKRQEKKFQCQWGDCKDVFVDLDDFVQHITMDHVAPRKGAQSSTDPAAKDLVKEPSKDASKDPSGEASAAASAQYICQWHNCPRRGITQHSRFALISHIRTHTGEKPFYCLIPECLKNFTRSDALLKHMKTVHYIDTSNVNDCLEIIQKEHESKYKRHLINSSGFKDFKFTEKFSIDDGKNLRKLTVDETLWKEDYDFFIDSSSFQDKDIEKFFEINNSKLNNVNMALRDKIIKETKRSNKIYKLNSKSSVKNLKIDNLKDTNTLKQYEVNLLNYYIDLKKINKLLNKEFSSNLNLKRQLFIKNQLLFDAIVKNEGIENND</sequence>
<evidence type="ECO:0000256" key="2">
    <source>
        <dbReference type="ARBA" id="ARBA00022737"/>
    </source>
</evidence>
<dbReference type="GO" id="GO:0045944">
    <property type="term" value="P:positive regulation of transcription by RNA polymerase II"/>
    <property type="evidence" value="ECO:0007669"/>
    <property type="project" value="UniProtKB-ARBA"/>
</dbReference>
<name>A0A9W6T0S1_CANBO</name>
<dbReference type="Pfam" id="PF23561">
    <property type="entry name" value="zf-C2H2_15"/>
    <property type="match status" value="1"/>
</dbReference>
<evidence type="ECO:0000256" key="4">
    <source>
        <dbReference type="ARBA" id="ARBA00022833"/>
    </source>
</evidence>
<organism evidence="8 9">
    <name type="scientific">Candida boidinii</name>
    <name type="common">Yeast</name>
    <dbReference type="NCBI Taxonomy" id="5477"/>
    <lineage>
        <taxon>Eukaryota</taxon>
        <taxon>Fungi</taxon>
        <taxon>Dikarya</taxon>
        <taxon>Ascomycota</taxon>
        <taxon>Saccharomycotina</taxon>
        <taxon>Pichiomycetes</taxon>
        <taxon>Pichiales</taxon>
        <taxon>Pichiaceae</taxon>
        <taxon>Ogataea</taxon>
        <taxon>Ogataea/Candida clade</taxon>
    </lineage>
</organism>
<evidence type="ECO:0000256" key="5">
    <source>
        <dbReference type="PROSITE-ProRule" id="PRU00042"/>
    </source>
</evidence>
<dbReference type="InterPro" id="IPR036236">
    <property type="entry name" value="Znf_C2H2_sf"/>
</dbReference>
<feature type="compositionally biased region" description="Low complexity" evidence="6">
    <location>
        <begin position="33"/>
        <end position="81"/>
    </location>
</feature>
<keyword evidence="1" id="KW-0479">Metal-binding</keyword>
<feature type="region of interest" description="Disordered" evidence="6">
    <location>
        <begin position="197"/>
        <end position="227"/>
    </location>
</feature>
<dbReference type="InterPro" id="IPR050329">
    <property type="entry name" value="GLI_C2H2-zinc-finger"/>
</dbReference>
<dbReference type="FunFam" id="3.30.160.60:FF:000201">
    <property type="entry name" value="C2H2 finger domain protein (Gli3)"/>
    <property type="match status" value="1"/>
</dbReference>
<evidence type="ECO:0000313" key="9">
    <source>
        <dbReference type="Proteomes" id="UP001165120"/>
    </source>
</evidence>
<dbReference type="PANTHER" id="PTHR19818">
    <property type="entry name" value="ZINC FINGER PROTEIN ZIC AND GLI"/>
    <property type="match status" value="1"/>
</dbReference>
<dbReference type="SUPFAM" id="SSF57667">
    <property type="entry name" value="beta-beta-alpha zinc fingers"/>
    <property type="match status" value="2"/>
</dbReference>
<proteinExistence type="predicted"/>
<dbReference type="PANTHER" id="PTHR19818:SF137">
    <property type="entry name" value="INO80 COMPLEX SUBUNIT 1"/>
    <property type="match status" value="1"/>
</dbReference>
<feature type="compositionally biased region" description="Basic and acidic residues" evidence="6">
    <location>
        <begin position="209"/>
        <end position="226"/>
    </location>
</feature>
<feature type="domain" description="C2H2-type" evidence="7">
    <location>
        <begin position="270"/>
        <end position="300"/>
    </location>
</feature>
<keyword evidence="9" id="KW-1185">Reference proteome</keyword>
<feature type="compositionally biased region" description="Basic and acidic residues" evidence="6">
    <location>
        <begin position="21"/>
        <end position="32"/>
    </location>
</feature>
<dbReference type="GO" id="GO:0000976">
    <property type="term" value="F:transcription cis-regulatory region binding"/>
    <property type="evidence" value="ECO:0007669"/>
    <property type="project" value="UniProtKB-ARBA"/>
</dbReference>
<feature type="domain" description="C2H2-type" evidence="7">
    <location>
        <begin position="170"/>
        <end position="200"/>
    </location>
</feature>
<feature type="domain" description="C2H2-type" evidence="7">
    <location>
        <begin position="242"/>
        <end position="269"/>
    </location>
</feature>
<dbReference type="PROSITE" id="PS50157">
    <property type="entry name" value="ZINC_FINGER_C2H2_2"/>
    <property type="match status" value="3"/>
</dbReference>
<dbReference type="EMBL" id="BSXN01000957">
    <property type="protein sequence ID" value="GME70808.1"/>
    <property type="molecule type" value="Genomic_DNA"/>
</dbReference>
<dbReference type="Gene3D" id="3.30.160.60">
    <property type="entry name" value="Classic Zinc Finger"/>
    <property type="match status" value="3"/>
</dbReference>
<accession>A0A9W6T0S1</accession>
<feature type="compositionally biased region" description="Low complexity" evidence="6">
    <location>
        <begin position="142"/>
        <end position="158"/>
    </location>
</feature>
<dbReference type="PROSITE" id="PS00028">
    <property type="entry name" value="ZINC_FINGER_C2H2_1"/>
    <property type="match status" value="2"/>
</dbReference>